<keyword evidence="4" id="KW-0804">Transcription</keyword>
<dbReference type="PRINTS" id="PR00039">
    <property type="entry name" value="HTHLYSR"/>
</dbReference>
<dbReference type="CDD" id="cd08417">
    <property type="entry name" value="PBP2_Nitroaromatics_like"/>
    <property type="match status" value="1"/>
</dbReference>
<dbReference type="InterPro" id="IPR000847">
    <property type="entry name" value="LysR_HTH_N"/>
</dbReference>
<evidence type="ECO:0000256" key="3">
    <source>
        <dbReference type="ARBA" id="ARBA00023125"/>
    </source>
</evidence>
<feature type="domain" description="HTH lysR-type" evidence="5">
    <location>
        <begin position="6"/>
        <end position="63"/>
    </location>
</feature>
<organism evidence="6 7">
    <name type="scientific">Saccharopolyspora rosea</name>
    <dbReference type="NCBI Taxonomy" id="524884"/>
    <lineage>
        <taxon>Bacteria</taxon>
        <taxon>Bacillati</taxon>
        <taxon>Actinomycetota</taxon>
        <taxon>Actinomycetes</taxon>
        <taxon>Pseudonocardiales</taxon>
        <taxon>Pseudonocardiaceae</taxon>
        <taxon>Saccharopolyspora</taxon>
    </lineage>
</organism>
<dbReference type="RefSeq" id="WP_263252968.1">
    <property type="nucleotide sequence ID" value="NZ_BAABLT010000010.1"/>
</dbReference>
<comment type="similarity">
    <text evidence="1">Belongs to the LysR transcriptional regulatory family.</text>
</comment>
<evidence type="ECO:0000256" key="4">
    <source>
        <dbReference type="ARBA" id="ARBA00023163"/>
    </source>
</evidence>
<reference evidence="7" key="1">
    <citation type="journal article" date="2019" name="Int. J. Syst. Evol. Microbiol.">
        <title>The Global Catalogue of Microorganisms (GCM) 10K type strain sequencing project: providing services to taxonomists for standard genome sequencing and annotation.</title>
        <authorList>
            <consortium name="The Broad Institute Genomics Platform"/>
            <consortium name="The Broad Institute Genome Sequencing Center for Infectious Disease"/>
            <person name="Wu L."/>
            <person name="Ma J."/>
        </authorList>
    </citation>
    <scope>NUCLEOTIDE SEQUENCE [LARGE SCALE GENOMIC DNA]</scope>
    <source>
        <strain evidence="7">CCUG 56401</strain>
    </source>
</reference>
<dbReference type="InterPro" id="IPR037402">
    <property type="entry name" value="YidZ_PBP2"/>
</dbReference>
<dbReference type="SUPFAM" id="SSF53850">
    <property type="entry name" value="Periplasmic binding protein-like II"/>
    <property type="match status" value="1"/>
</dbReference>
<dbReference type="EMBL" id="JBHTIW010000012">
    <property type="protein sequence ID" value="MFD0921394.1"/>
    <property type="molecule type" value="Genomic_DNA"/>
</dbReference>
<dbReference type="InterPro" id="IPR050389">
    <property type="entry name" value="LysR-type_TF"/>
</dbReference>
<keyword evidence="7" id="KW-1185">Reference proteome</keyword>
<dbReference type="InterPro" id="IPR036388">
    <property type="entry name" value="WH-like_DNA-bd_sf"/>
</dbReference>
<sequence>MNVGQLDLNLLVVLDALLREQNVTRAAERLHMSQPATSTALARLRKTLGDPLLVKQGRYLRLTPRGEALIGPVREVLATIEQHIVAPPDFDPARDERTFNLVASDYVGVVLIRPLLERVNGVVPNVRLDLGGLSADPARMIERDEFDLVILPEVLAEGVVPGSCSSAPVLRDRYVGAVWSQHALAGQSLPPRALAEYPYLAFAPPSGFSLMDEDLDRAGITPRVEARSVNLITMPLLLAGTDLVTIIPESLGEQLAPAADIVLLEPEFPLRPVRESAYWHSRRDADPGHRWLREQLLAVVR</sequence>
<keyword evidence="2" id="KW-0805">Transcription regulation</keyword>
<dbReference type="Pfam" id="PF03466">
    <property type="entry name" value="LysR_substrate"/>
    <property type="match status" value="1"/>
</dbReference>
<evidence type="ECO:0000256" key="2">
    <source>
        <dbReference type="ARBA" id="ARBA00023015"/>
    </source>
</evidence>
<dbReference type="Gene3D" id="3.40.190.10">
    <property type="entry name" value="Periplasmic binding protein-like II"/>
    <property type="match status" value="2"/>
</dbReference>
<dbReference type="PROSITE" id="PS50931">
    <property type="entry name" value="HTH_LYSR"/>
    <property type="match status" value="1"/>
</dbReference>
<comment type="caution">
    <text evidence="6">The sequence shown here is derived from an EMBL/GenBank/DDBJ whole genome shotgun (WGS) entry which is preliminary data.</text>
</comment>
<dbReference type="SUPFAM" id="SSF46785">
    <property type="entry name" value="Winged helix' DNA-binding domain"/>
    <property type="match status" value="1"/>
</dbReference>
<gene>
    <name evidence="6" type="ORF">ACFQ16_16740</name>
</gene>
<dbReference type="Gene3D" id="1.10.10.10">
    <property type="entry name" value="Winged helix-like DNA-binding domain superfamily/Winged helix DNA-binding domain"/>
    <property type="match status" value="1"/>
</dbReference>
<evidence type="ECO:0000313" key="6">
    <source>
        <dbReference type="EMBL" id="MFD0921394.1"/>
    </source>
</evidence>
<accession>A0ABW3FUC1</accession>
<name>A0ABW3FUC1_9PSEU</name>
<keyword evidence="3" id="KW-0238">DNA-binding</keyword>
<evidence type="ECO:0000313" key="7">
    <source>
        <dbReference type="Proteomes" id="UP001597018"/>
    </source>
</evidence>
<evidence type="ECO:0000259" key="5">
    <source>
        <dbReference type="PROSITE" id="PS50931"/>
    </source>
</evidence>
<dbReference type="Proteomes" id="UP001597018">
    <property type="component" value="Unassembled WGS sequence"/>
</dbReference>
<evidence type="ECO:0000256" key="1">
    <source>
        <dbReference type="ARBA" id="ARBA00009437"/>
    </source>
</evidence>
<dbReference type="PANTHER" id="PTHR30118:SF15">
    <property type="entry name" value="TRANSCRIPTIONAL REGULATORY PROTEIN"/>
    <property type="match status" value="1"/>
</dbReference>
<dbReference type="PANTHER" id="PTHR30118">
    <property type="entry name" value="HTH-TYPE TRANSCRIPTIONAL REGULATOR LEUO-RELATED"/>
    <property type="match status" value="1"/>
</dbReference>
<proteinExistence type="inferred from homology"/>
<dbReference type="InterPro" id="IPR036390">
    <property type="entry name" value="WH_DNA-bd_sf"/>
</dbReference>
<protein>
    <submittedName>
        <fullName evidence="6">LysR family transcriptional regulator</fullName>
    </submittedName>
</protein>
<dbReference type="InterPro" id="IPR005119">
    <property type="entry name" value="LysR_subst-bd"/>
</dbReference>
<dbReference type="Pfam" id="PF00126">
    <property type="entry name" value="HTH_1"/>
    <property type="match status" value="1"/>
</dbReference>